<feature type="transmembrane region" description="Helical" evidence="1">
    <location>
        <begin position="259"/>
        <end position="279"/>
    </location>
</feature>
<accession>A0A380ZFA7</accession>
<feature type="transmembrane region" description="Helical" evidence="1">
    <location>
        <begin position="100"/>
        <end position="118"/>
    </location>
</feature>
<dbReference type="AlphaFoldDB" id="A0A380ZFA7"/>
<feature type="transmembrane region" description="Helical" evidence="1">
    <location>
        <begin position="125"/>
        <end position="142"/>
    </location>
</feature>
<keyword evidence="1" id="KW-1133">Transmembrane helix</keyword>
<proteinExistence type="predicted"/>
<dbReference type="STRING" id="33044.GCA_900005695_01357"/>
<evidence type="ECO:0000256" key="1">
    <source>
        <dbReference type="SAM" id="Phobius"/>
    </source>
</evidence>
<dbReference type="InterPro" id="IPR014550">
    <property type="entry name" value="UCP028704_OpgC"/>
</dbReference>
<gene>
    <name evidence="2" type="ORF">NCTC12862_01334</name>
</gene>
<dbReference type="PIRSF" id="PIRSF028704">
    <property type="entry name" value="UPC028704"/>
    <property type="match status" value="1"/>
</dbReference>
<protein>
    <submittedName>
        <fullName evidence="2">OpgC protein</fullName>
    </submittedName>
</protein>
<evidence type="ECO:0000313" key="2">
    <source>
        <dbReference type="EMBL" id="SUV45663.1"/>
    </source>
</evidence>
<feature type="transmembrane region" description="Helical" evidence="1">
    <location>
        <begin position="225"/>
        <end position="247"/>
    </location>
</feature>
<sequence>MQRKSLFCFPGVSLGLRFHACLHQEESFTFIVRKLWKRAFQLYQAHLFTTFATLSLFFGVFLLWRTENFLEMHNVGLFFTQPFLAFISTLSFGHQLGYNNILPLYIVLMFFASFVLYLSCKRQGLLLLLSFTLYVICGFYKIAPPSYPIQGKWFLNPLSWQFLFILGLTSTLFLKQGRKITIQPVLVVFSAGYLLLSLLWVRFKWWGVLGWLHWSSPLIDFNKTFLSLPRLLHIIALSSLFLCLPRLYNLFHVSEQNPLAILGRHSLPVFVTGTIFAMFG</sequence>
<keyword evidence="1" id="KW-0812">Transmembrane</keyword>
<dbReference type="Proteomes" id="UP000254950">
    <property type="component" value="Unassembled WGS sequence"/>
</dbReference>
<dbReference type="PANTHER" id="PTHR38592:SF3">
    <property type="entry name" value="BLL4819 PROTEIN"/>
    <property type="match status" value="1"/>
</dbReference>
<evidence type="ECO:0000313" key="3">
    <source>
        <dbReference type="Proteomes" id="UP000254950"/>
    </source>
</evidence>
<feature type="transmembrane region" description="Helical" evidence="1">
    <location>
        <begin position="154"/>
        <end position="174"/>
    </location>
</feature>
<organism evidence="2 3">
    <name type="scientific">Bartonella doshiae</name>
    <dbReference type="NCBI Taxonomy" id="33044"/>
    <lineage>
        <taxon>Bacteria</taxon>
        <taxon>Pseudomonadati</taxon>
        <taxon>Pseudomonadota</taxon>
        <taxon>Alphaproteobacteria</taxon>
        <taxon>Hyphomicrobiales</taxon>
        <taxon>Bartonellaceae</taxon>
        <taxon>Bartonella</taxon>
    </lineage>
</organism>
<reference evidence="2 3" key="1">
    <citation type="submission" date="2018-06" db="EMBL/GenBank/DDBJ databases">
        <authorList>
            <consortium name="Pathogen Informatics"/>
            <person name="Doyle S."/>
        </authorList>
    </citation>
    <scope>NUCLEOTIDE SEQUENCE [LARGE SCALE GENOMIC DNA]</scope>
    <source>
        <strain evidence="2 3">NCTC12862</strain>
    </source>
</reference>
<feature type="transmembrane region" description="Helical" evidence="1">
    <location>
        <begin position="186"/>
        <end position="205"/>
    </location>
</feature>
<dbReference type="Pfam" id="PF10129">
    <property type="entry name" value="OpgC_C"/>
    <property type="match status" value="1"/>
</dbReference>
<dbReference type="PANTHER" id="PTHR38592">
    <property type="entry name" value="BLL4819 PROTEIN"/>
    <property type="match status" value="1"/>
</dbReference>
<keyword evidence="1" id="KW-0472">Membrane</keyword>
<dbReference type="EMBL" id="UFTF01000001">
    <property type="protein sequence ID" value="SUV45663.1"/>
    <property type="molecule type" value="Genomic_DNA"/>
</dbReference>
<feature type="transmembrane region" description="Helical" evidence="1">
    <location>
        <begin position="44"/>
        <end position="64"/>
    </location>
</feature>
<name>A0A380ZFA7_BARDO</name>